<reference evidence="7 8" key="1">
    <citation type="journal article" date="2016" name="Proc. Natl. Acad. Sci. U.S.A.">
        <title>Comparative genomics of biotechnologically important yeasts.</title>
        <authorList>
            <person name="Riley R."/>
            <person name="Haridas S."/>
            <person name="Wolfe K.H."/>
            <person name="Lopes M.R."/>
            <person name="Hittinger C.T."/>
            <person name="Goeker M."/>
            <person name="Salamov A.A."/>
            <person name="Wisecaver J.H."/>
            <person name="Long T.M."/>
            <person name="Calvey C.H."/>
            <person name="Aerts A.L."/>
            <person name="Barry K.W."/>
            <person name="Choi C."/>
            <person name="Clum A."/>
            <person name="Coughlan A.Y."/>
            <person name="Deshpande S."/>
            <person name="Douglass A.P."/>
            <person name="Hanson S.J."/>
            <person name="Klenk H.-P."/>
            <person name="LaButti K.M."/>
            <person name="Lapidus A."/>
            <person name="Lindquist E.A."/>
            <person name="Lipzen A.M."/>
            <person name="Meier-Kolthoff J.P."/>
            <person name="Ohm R.A."/>
            <person name="Otillar R.P."/>
            <person name="Pangilinan J.L."/>
            <person name="Peng Y."/>
            <person name="Rokas A."/>
            <person name="Rosa C.A."/>
            <person name="Scheuner C."/>
            <person name="Sibirny A.A."/>
            <person name="Slot J.C."/>
            <person name="Stielow J.B."/>
            <person name="Sun H."/>
            <person name="Kurtzman C.P."/>
            <person name="Blackwell M."/>
            <person name="Grigoriev I.V."/>
            <person name="Jeffries T.W."/>
        </authorList>
    </citation>
    <scope>NUCLEOTIDE SEQUENCE [LARGE SCALE GENOMIC DNA]</scope>
    <source>
        <strain evidence="8">ATCC 58044 / CBS 1984 / NCYC 433 / NRRL Y-366-8</strain>
    </source>
</reference>
<keyword evidence="3" id="KW-0677">Repeat</keyword>
<keyword evidence="8" id="KW-1185">Reference proteome</keyword>
<dbReference type="GO" id="GO:0000243">
    <property type="term" value="C:commitment complex"/>
    <property type="evidence" value="ECO:0007669"/>
    <property type="project" value="TreeGrafter"/>
</dbReference>
<evidence type="ECO:0000313" key="8">
    <source>
        <dbReference type="Proteomes" id="UP000094112"/>
    </source>
</evidence>
<gene>
    <name evidence="7" type="ORF">WICANDRAFT_60618</name>
</gene>
<dbReference type="Gene3D" id="1.25.40.10">
    <property type="entry name" value="Tetratricopeptide repeat domain"/>
    <property type="match status" value="2"/>
</dbReference>
<dbReference type="InterPro" id="IPR003107">
    <property type="entry name" value="HAT"/>
</dbReference>
<evidence type="ECO:0000256" key="1">
    <source>
        <dbReference type="ARBA" id="ARBA00004123"/>
    </source>
</evidence>
<dbReference type="OrthoDB" id="10265668at2759"/>
<dbReference type="Proteomes" id="UP000094112">
    <property type="component" value="Unassembled WGS sequence"/>
</dbReference>
<dbReference type="InterPro" id="IPR011990">
    <property type="entry name" value="TPR-like_helical_dom_sf"/>
</dbReference>
<dbReference type="AlphaFoldDB" id="A0A1E3PBG2"/>
<dbReference type="SMART" id="SM00386">
    <property type="entry name" value="HAT"/>
    <property type="match status" value="4"/>
</dbReference>
<evidence type="ECO:0000256" key="6">
    <source>
        <dbReference type="PROSITE-ProRule" id="PRU00339"/>
    </source>
</evidence>
<evidence type="ECO:0000256" key="4">
    <source>
        <dbReference type="ARBA" id="ARBA00023187"/>
    </source>
</evidence>
<keyword evidence="2" id="KW-0507">mRNA processing</keyword>
<dbReference type="Pfam" id="PF23240">
    <property type="entry name" value="HAT_PRP39_N"/>
    <property type="match status" value="1"/>
</dbReference>
<comment type="subcellular location">
    <subcellularLocation>
        <location evidence="1">Nucleus</location>
    </subcellularLocation>
</comment>
<proteinExistence type="predicted"/>
<dbReference type="SUPFAM" id="SSF48452">
    <property type="entry name" value="TPR-like"/>
    <property type="match status" value="1"/>
</dbReference>
<evidence type="ECO:0000256" key="2">
    <source>
        <dbReference type="ARBA" id="ARBA00022664"/>
    </source>
</evidence>
<evidence type="ECO:0000256" key="3">
    <source>
        <dbReference type="ARBA" id="ARBA00022737"/>
    </source>
</evidence>
<dbReference type="STRING" id="683960.A0A1E3PBG2"/>
<evidence type="ECO:0000313" key="7">
    <source>
        <dbReference type="EMBL" id="ODQ62564.1"/>
    </source>
</evidence>
<dbReference type="RefSeq" id="XP_019041771.1">
    <property type="nucleotide sequence ID" value="XM_019183027.1"/>
</dbReference>
<dbReference type="GO" id="GO:0000395">
    <property type="term" value="P:mRNA 5'-splice site recognition"/>
    <property type="evidence" value="ECO:0007669"/>
    <property type="project" value="TreeGrafter"/>
</dbReference>
<keyword evidence="5" id="KW-0539">Nucleus</keyword>
<name>A0A1E3PBG2_WICAA</name>
<dbReference type="EMBL" id="KV454208">
    <property type="protein sequence ID" value="ODQ62564.1"/>
    <property type="molecule type" value="Genomic_DNA"/>
</dbReference>
<dbReference type="GO" id="GO:0005685">
    <property type="term" value="C:U1 snRNP"/>
    <property type="evidence" value="ECO:0007669"/>
    <property type="project" value="TreeGrafter"/>
</dbReference>
<accession>A0A1E3PBG2</accession>
<dbReference type="PANTHER" id="PTHR17204:SF23">
    <property type="entry name" value="U1 SMALL NUCLEAR RIBONUCLEOPROTEIN COMPONENT PRP42"/>
    <property type="match status" value="1"/>
</dbReference>
<feature type="repeat" description="TPR" evidence="6">
    <location>
        <begin position="63"/>
        <end position="96"/>
    </location>
</feature>
<evidence type="ECO:0000256" key="5">
    <source>
        <dbReference type="ARBA" id="ARBA00023242"/>
    </source>
</evidence>
<evidence type="ECO:0008006" key="9">
    <source>
        <dbReference type="Google" id="ProtNLM"/>
    </source>
</evidence>
<protein>
    <recommendedName>
        <fullName evidence="9">Suppressor of forked domain-containing protein</fullName>
    </recommendedName>
</protein>
<dbReference type="Pfam" id="PF23241">
    <property type="entry name" value="HAT_PRP39_C"/>
    <property type="match status" value="1"/>
</dbReference>
<dbReference type="InterPro" id="IPR059164">
    <property type="entry name" value="HAT_PRP39_C"/>
</dbReference>
<dbReference type="GO" id="GO:0030627">
    <property type="term" value="F:pre-mRNA 5'-splice site binding"/>
    <property type="evidence" value="ECO:0007669"/>
    <property type="project" value="TreeGrafter"/>
</dbReference>
<dbReference type="PANTHER" id="PTHR17204">
    <property type="entry name" value="PRE-MRNA PROCESSING PROTEIN PRP39-RELATED"/>
    <property type="match status" value="1"/>
</dbReference>
<dbReference type="InterPro" id="IPR019734">
    <property type="entry name" value="TPR_rpt"/>
</dbReference>
<dbReference type="PROSITE" id="PS50005">
    <property type="entry name" value="TPR"/>
    <property type="match status" value="1"/>
</dbReference>
<keyword evidence="4" id="KW-0508">mRNA splicing</keyword>
<dbReference type="GO" id="GO:0071004">
    <property type="term" value="C:U2-type prespliceosome"/>
    <property type="evidence" value="ECO:0007669"/>
    <property type="project" value="TreeGrafter"/>
</dbReference>
<keyword evidence="6" id="KW-0802">TPR repeat</keyword>
<organism evidence="7 8">
    <name type="scientific">Wickerhamomyces anomalus (strain ATCC 58044 / CBS 1984 / NCYC 433 / NRRL Y-366-8)</name>
    <name type="common">Yeast</name>
    <name type="synonym">Hansenula anomala</name>
    <dbReference type="NCBI Taxonomy" id="683960"/>
    <lineage>
        <taxon>Eukaryota</taxon>
        <taxon>Fungi</taxon>
        <taxon>Dikarya</taxon>
        <taxon>Ascomycota</taxon>
        <taxon>Saccharomycotina</taxon>
        <taxon>Saccharomycetes</taxon>
        <taxon>Phaffomycetales</taxon>
        <taxon>Wickerhamomycetaceae</taxon>
        <taxon>Wickerhamomyces</taxon>
    </lineage>
</organism>
<sequence>MSFVDEEWSKLSLQVANEPDNVPHWEALINYVSKDLSKITPTPKINSFRISYDQFLFRFPILEQYWVNYAELEFKLGNTELARDVYQRGLNSNPYSLLIWIQYLRFLRKVELDYEKLVWFFQSAESKIGYHYHSYEFWSEFLEFEEKFNGKSLFYFNILRKIIELPIYNFAIFFKAWLNEIENLNHENVLKLVDEQDIVKKFKVSLDKKDLKKLDYHDLKAKLKKTYTDLYITTQFRSFELYQFEKNITLEYYVPNFYRSFQELTNWEQYISFIELNGSPKQIEQLYERALIPLANYPTIWLKYANYFIGLSQFQNAKNLLYKSLIFMNKTNAIQIQTKLVKIECALKNYIKAKDLLVTVLSVNETNIELFLELINLEYIISHENLTKFKNFVINLIQEKPVKIANVLLKHLTSFKNITIDVKLLQSLNENGKFNESLDFWLIYLNTLLLANAERAEVLNWFSFAVGKIGEDRKLKQWFDDYLSYDSQEDIEQYFKLNRKLVLTNQ</sequence>
<dbReference type="GeneID" id="30200273"/>